<dbReference type="EMBL" id="KK100845">
    <property type="protein sequence ID" value="KIZ03466.1"/>
    <property type="molecule type" value="Genomic_DNA"/>
</dbReference>
<keyword evidence="1" id="KW-1133">Transmembrane helix</keyword>
<dbReference type="RefSeq" id="XP_013902485.1">
    <property type="nucleotide sequence ID" value="XM_014047031.1"/>
</dbReference>
<proteinExistence type="predicted"/>
<dbReference type="KEGG" id="mng:MNEG_4496"/>
<keyword evidence="3" id="KW-1185">Reference proteome</keyword>
<organism evidence="2 3">
    <name type="scientific">Monoraphidium neglectum</name>
    <dbReference type="NCBI Taxonomy" id="145388"/>
    <lineage>
        <taxon>Eukaryota</taxon>
        <taxon>Viridiplantae</taxon>
        <taxon>Chlorophyta</taxon>
        <taxon>core chlorophytes</taxon>
        <taxon>Chlorophyceae</taxon>
        <taxon>CS clade</taxon>
        <taxon>Sphaeropleales</taxon>
        <taxon>Selenastraceae</taxon>
        <taxon>Monoraphidium</taxon>
    </lineage>
</organism>
<feature type="transmembrane region" description="Helical" evidence="1">
    <location>
        <begin position="39"/>
        <end position="59"/>
    </location>
</feature>
<accession>A0A0D2NDW4</accession>
<evidence type="ECO:0000313" key="3">
    <source>
        <dbReference type="Proteomes" id="UP000054498"/>
    </source>
</evidence>
<dbReference type="OrthoDB" id="532700at2759"/>
<gene>
    <name evidence="2" type="ORF">MNEG_4496</name>
</gene>
<sequence>MATSTVGRLAEKFYYDFSLHKRFLPNMAYNKYVALRHNLLITGGFFFILSVPFPFVPAFPTMGLCPKGWEGSFVCEPDKHKALDMYKAYRAGKKYEEPAAAPAHH</sequence>
<reference evidence="2 3" key="1">
    <citation type="journal article" date="2013" name="BMC Genomics">
        <title>Reconstruction of the lipid metabolism for the microalga Monoraphidium neglectum from its genome sequence reveals characteristics suitable for biofuel production.</title>
        <authorList>
            <person name="Bogen C."/>
            <person name="Al-Dilaimi A."/>
            <person name="Albersmeier A."/>
            <person name="Wichmann J."/>
            <person name="Grundmann M."/>
            <person name="Rupp O."/>
            <person name="Lauersen K.J."/>
            <person name="Blifernez-Klassen O."/>
            <person name="Kalinowski J."/>
            <person name="Goesmann A."/>
            <person name="Mussgnug J.H."/>
            <person name="Kruse O."/>
        </authorList>
    </citation>
    <scope>NUCLEOTIDE SEQUENCE [LARGE SCALE GENOMIC DNA]</scope>
    <source>
        <strain evidence="2 3">SAG 48.87</strain>
    </source>
</reference>
<evidence type="ECO:0000256" key="1">
    <source>
        <dbReference type="SAM" id="Phobius"/>
    </source>
</evidence>
<protein>
    <submittedName>
        <fullName evidence="2">F1F0 ATP synthase associated 12.0kDa protein</fullName>
    </submittedName>
</protein>
<dbReference type="Proteomes" id="UP000054498">
    <property type="component" value="Unassembled WGS sequence"/>
</dbReference>
<name>A0A0D2NDW4_9CHLO</name>
<keyword evidence="1" id="KW-0472">Membrane</keyword>
<dbReference type="AlphaFoldDB" id="A0A0D2NDW4"/>
<dbReference type="GeneID" id="25737373"/>
<evidence type="ECO:0000313" key="2">
    <source>
        <dbReference type="EMBL" id="KIZ03466.1"/>
    </source>
</evidence>
<keyword evidence="1" id="KW-0812">Transmembrane</keyword>